<gene>
    <name evidence="1" type="ORF">SAMN04489716_0640</name>
</gene>
<reference evidence="1 2" key="1">
    <citation type="submission" date="2016-10" db="EMBL/GenBank/DDBJ databases">
        <authorList>
            <person name="de Groot N.N."/>
        </authorList>
    </citation>
    <scope>NUCLEOTIDE SEQUENCE [LARGE SCALE GENOMIC DNA]</scope>
    <source>
        <strain evidence="1 2">DSM 43941</strain>
    </source>
</reference>
<evidence type="ECO:0000313" key="2">
    <source>
        <dbReference type="Proteomes" id="UP000198688"/>
    </source>
</evidence>
<organism evidence="1 2">
    <name type="scientific">Actinoplanes derwentensis</name>
    <dbReference type="NCBI Taxonomy" id="113562"/>
    <lineage>
        <taxon>Bacteria</taxon>
        <taxon>Bacillati</taxon>
        <taxon>Actinomycetota</taxon>
        <taxon>Actinomycetes</taxon>
        <taxon>Micromonosporales</taxon>
        <taxon>Micromonosporaceae</taxon>
        <taxon>Actinoplanes</taxon>
    </lineage>
</organism>
<dbReference type="AlphaFoldDB" id="A0A1H1RNG1"/>
<dbReference type="EMBL" id="LT629758">
    <property type="protein sequence ID" value="SDS37235.1"/>
    <property type="molecule type" value="Genomic_DNA"/>
</dbReference>
<evidence type="ECO:0000313" key="1">
    <source>
        <dbReference type="EMBL" id="SDS37235.1"/>
    </source>
</evidence>
<proteinExistence type="predicted"/>
<sequence length="40" mass="4320">MGTAALALLAILDAECINLERLTTRQPYDEMKAFPTPAGL</sequence>
<dbReference type="RefSeq" id="WP_269460983.1">
    <property type="nucleotide sequence ID" value="NZ_LT629758.1"/>
</dbReference>
<protein>
    <submittedName>
        <fullName evidence="1">Uncharacterized protein</fullName>
    </submittedName>
</protein>
<keyword evidence="2" id="KW-1185">Reference proteome</keyword>
<name>A0A1H1RNG1_9ACTN</name>
<accession>A0A1H1RNG1</accession>
<dbReference type="Proteomes" id="UP000198688">
    <property type="component" value="Chromosome I"/>
</dbReference>